<feature type="transmembrane region" description="Helical" evidence="7">
    <location>
        <begin position="83"/>
        <end position="105"/>
    </location>
</feature>
<dbReference type="RefSeq" id="WP_307404265.1">
    <property type="nucleotide sequence ID" value="NZ_JAUSUR010000001.1"/>
</dbReference>
<dbReference type="PANTHER" id="PTHR43663:SF1">
    <property type="entry name" value="CHROMATE TRANSPORTER"/>
    <property type="match status" value="1"/>
</dbReference>
<keyword evidence="9" id="KW-1185">Reference proteome</keyword>
<keyword evidence="6 7" id="KW-0472">Membrane</keyword>
<evidence type="ECO:0000313" key="9">
    <source>
        <dbReference type="Proteomes" id="UP001230220"/>
    </source>
</evidence>
<dbReference type="InterPro" id="IPR052518">
    <property type="entry name" value="CHR_Transporter"/>
</dbReference>
<feature type="transmembrane region" description="Helical" evidence="7">
    <location>
        <begin position="163"/>
        <end position="179"/>
    </location>
</feature>
<feature type="transmembrane region" description="Helical" evidence="7">
    <location>
        <begin position="9"/>
        <end position="32"/>
    </location>
</feature>
<dbReference type="PANTHER" id="PTHR43663">
    <property type="entry name" value="CHROMATE TRANSPORT PROTEIN-RELATED"/>
    <property type="match status" value="1"/>
</dbReference>
<evidence type="ECO:0000256" key="3">
    <source>
        <dbReference type="ARBA" id="ARBA00022475"/>
    </source>
</evidence>
<dbReference type="EMBL" id="JAUSUR010000001">
    <property type="protein sequence ID" value="MDQ0359281.1"/>
    <property type="molecule type" value="Genomic_DNA"/>
</dbReference>
<keyword evidence="3" id="KW-1003">Cell membrane</keyword>
<comment type="subcellular location">
    <subcellularLocation>
        <location evidence="1">Cell membrane</location>
        <topology evidence="1">Multi-pass membrane protein</topology>
    </subcellularLocation>
</comment>
<keyword evidence="5 7" id="KW-1133">Transmembrane helix</keyword>
<sequence>MSKSKINWILFKVFLIAGTFTFAGGLAMLPLLEKDIVDKYKLMKRDEFLDDAIMSQTLPGIIALNCACFVGKKCNGFMGMLSAALGSVLPAFVFMLLATMLYAFIPQEGPLQMAFMGVRAASVAIVLAAAITLGQHNLKSAYSWILMIVSFLLIAILNIQAPYVIIGAGIFGVFYFSMLKKKGASS</sequence>
<proteinExistence type="inferred from homology"/>
<keyword evidence="4 7" id="KW-0812">Transmembrane</keyword>
<evidence type="ECO:0000313" key="8">
    <source>
        <dbReference type="EMBL" id="MDQ0359281.1"/>
    </source>
</evidence>
<protein>
    <submittedName>
        <fullName evidence="8">Chromate transporter</fullName>
    </submittedName>
</protein>
<comment type="caution">
    <text evidence="8">The sequence shown here is derived from an EMBL/GenBank/DDBJ whole genome shotgun (WGS) entry which is preliminary data.</text>
</comment>
<feature type="transmembrane region" description="Helical" evidence="7">
    <location>
        <begin position="111"/>
        <end position="134"/>
    </location>
</feature>
<dbReference type="Pfam" id="PF02417">
    <property type="entry name" value="Chromate_transp"/>
    <property type="match status" value="1"/>
</dbReference>
<evidence type="ECO:0000256" key="4">
    <source>
        <dbReference type="ARBA" id="ARBA00022692"/>
    </source>
</evidence>
<comment type="similarity">
    <text evidence="2">Belongs to the chromate ion transporter (CHR) (TC 2.A.51) family.</text>
</comment>
<dbReference type="InterPro" id="IPR003370">
    <property type="entry name" value="Chromate_transpt"/>
</dbReference>
<gene>
    <name evidence="8" type="ORF">J2S15_000012</name>
</gene>
<evidence type="ECO:0000256" key="2">
    <source>
        <dbReference type="ARBA" id="ARBA00005262"/>
    </source>
</evidence>
<feature type="transmembrane region" description="Helical" evidence="7">
    <location>
        <begin position="141"/>
        <end position="157"/>
    </location>
</feature>
<reference evidence="8 9" key="1">
    <citation type="submission" date="2023-07" db="EMBL/GenBank/DDBJ databases">
        <title>Genomic Encyclopedia of Type Strains, Phase IV (KMG-IV): sequencing the most valuable type-strain genomes for metagenomic binning, comparative biology and taxonomic classification.</title>
        <authorList>
            <person name="Goeker M."/>
        </authorList>
    </citation>
    <scope>NUCLEOTIDE SEQUENCE [LARGE SCALE GENOMIC DNA]</scope>
    <source>
        <strain evidence="8 9">DSM 16784</strain>
    </source>
</reference>
<evidence type="ECO:0000256" key="7">
    <source>
        <dbReference type="SAM" id="Phobius"/>
    </source>
</evidence>
<evidence type="ECO:0000256" key="6">
    <source>
        <dbReference type="ARBA" id="ARBA00023136"/>
    </source>
</evidence>
<organism evidence="8 9">
    <name type="scientific">Breznakia pachnodae</name>
    <dbReference type="NCBI Taxonomy" id="265178"/>
    <lineage>
        <taxon>Bacteria</taxon>
        <taxon>Bacillati</taxon>
        <taxon>Bacillota</taxon>
        <taxon>Erysipelotrichia</taxon>
        <taxon>Erysipelotrichales</taxon>
        <taxon>Erysipelotrichaceae</taxon>
        <taxon>Breznakia</taxon>
    </lineage>
</organism>
<evidence type="ECO:0000256" key="1">
    <source>
        <dbReference type="ARBA" id="ARBA00004651"/>
    </source>
</evidence>
<evidence type="ECO:0000256" key="5">
    <source>
        <dbReference type="ARBA" id="ARBA00022989"/>
    </source>
</evidence>
<name>A0ABU0DXB7_9FIRM</name>
<feature type="transmembrane region" description="Helical" evidence="7">
    <location>
        <begin position="52"/>
        <end position="71"/>
    </location>
</feature>
<accession>A0ABU0DXB7</accession>
<dbReference type="Proteomes" id="UP001230220">
    <property type="component" value="Unassembled WGS sequence"/>
</dbReference>